<name>A0A3P7LSE5_STRVU</name>
<reference evidence="2 3" key="1">
    <citation type="submission" date="2018-11" db="EMBL/GenBank/DDBJ databases">
        <authorList>
            <consortium name="Pathogen Informatics"/>
        </authorList>
    </citation>
    <scope>NUCLEOTIDE SEQUENCE [LARGE SCALE GENOMIC DNA]</scope>
</reference>
<organism evidence="2 3">
    <name type="scientific">Strongylus vulgaris</name>
    <name type="common">Blood worm</name>
    <dbReference type="NCBI Taxonomy" id="40348"/>
    <lineage>
        <taxon>Eukaryota</taxon>
        <taxon>Metazoa</taxon>
        <taxon>Ecdysozoa</taxon>
        <taxon>Nematoda</taxon>
        <taxon>Chromadorea</taxon>
        <taxon>Rhabditida</taxon>
        <taxon>Rhabditina</taxon>
        <taxon>Rhabditomorpha</taxon>
        <taxon>Strongyloidea</taxon>
        <taxon>Strongylidae</taxon>
        <taxon>Strongylus</taxon>
    </lineage>
</organism>
<evidence type="ECO:0000256" key="1">
    <source>
        <dbReference type="SAM" id="MobiDB-lite"/>
    </source>
</evidence>
<feature type="region of interest" description="Disordered" evidence="1">
    <location>
        <begin position="156"/>
        <end position="185"/>
    </location>
</feature>
<feature type="compositionally biased region" description="Polar residues" evidence="1">
    <location>
        <begin position="173"/>
        <end position="185"/>
    </location>
</feature>
<keyword evidence="3" id="KW-1185">Reference proteome</keyword>
<evidence type="ECO:0000313" key="2">
    <source>
        <dbReference type="EMBL" id="VDM82028.1"/>
    </source>
</evidence>
<feature type="compositionally biased region" description="Polar residues" evidence="1">
    <location>
        <begin position="156"/>
        <end position="165"/>
    </location>
</feature>
<sequence>MENEEETIDLLNTKKNVMQQRHANITSAKLSLDAAVNSFEEAFDKLDDRTQQEEQASQETYLDNAWDLITTAEALLGKLAEKEIEVSTTFPRDETLSMEQLCAPIVCMLAAFYGAPIPITWADIGDVCVYIWKNTAGWLANEYCLGNDFLKTAEASSRGEQSTSAAEAPTVPPSGSVNDTQQDGSVQASSSRLDFWSVRLKGSSHSAQQFPGLADISPRERAVVELVKRLHSRTQLMSSGVALSYLLTRLVAKLVQHAINHGANFSVSFAKYSLDIDPNTTLDLVYPCIYYSVPSYRSCLLQTVDEAKNLTGSASREVRSSDQVFNGLSDMTIEMLGDMGDRVIDGIRGGDTVAIVKSLDSGPACYVK</sequence>
<evidence type="ECO:0000313" key="3">
    <source>
        <dbReference type="Proteomes" id="UP000270094"/>
    </source>
</evidence>
<dbReference type="OrthoDB" id="5864015at2759"/>
<proteinExistence type="predicted"/>
<accession>A0A3P7LSE5</accession>
<dbReference type="Proteomes" id="UP000270094">
    <property type="component" value="Unassembled WGS sequence"/>
</dbReference>
<dbReference type="AlphaFoldDB" id="A0A3P7LSE5"/>
<protein>
    <submittedName>
        <fullName evidence="2">Uncharacterized protein</fullName>
    </submittedName>
</protein>
<gene>
    <name evidence="2" type="ORF">SVUK_LOCUS17026</name>
</gene>
<dbReference type="EMBL" id="UYYB01115673">
    <property type="protein sequence ID" value="VDM82028.1"/>
    <property type="molecule type" value="Genomic_DNA"/>
</dbReference>